<keyword evidence="5 10" id="KW-0479">Metal-binding</keyword>
<evidence type="ECO:0000256" key="9">
    <source>
        <dbReference type="ARBA" id="ARBA00048540"/>
    </source>
</evidence>
<evidence type="ECO:0000256" key="4">
    <source>
        <dbReference type="ARBA" id="ARBA00022679"/>
    </source>
</evidence>
<comment type="catalytic activity">
    <reaction evidence="9 10 12">
        <text>L-threonyl-[protein] + FAD = FMN-L-threonyl-[protein] + AMP + H(+)</text>
        <dbReference type="Rhea" id="RHEA:36847"/>
        <dbReference type="Rhea" id="RHEA-COMP:11060"/>
        <dbReference type="Rhea" id="RHEA-COMP:11061"/>
        <dbReference type="ChEBI" id="CHEBI:15378"/>
        <dbReference type="ChEBI" id="CHEBI:30013"/>
        <dbReference type="ChEBI" id="CHEBI:57692"/>
        <dbReference type="ChEBI" id="CHEBI:74257"/>
        <dbReference type="ChEBI" id="CHEBI:456215"/>
        <dbReference type="EC" id="2.7.1.180"/>
    </reaction>
</comment>
<comment type="cofactor">
    <cofactor evidence="11">
        <name>Mg(2+)</name>
        <dbReference type="ChEBI" id="CHEBI:18420"/>
    </cofactor>
    <cofactor evidence="11">
        <name>Mn(2+)</name>
        <dbReference type="ChEBI" id="CHEBI:29035"/>
    </cofactor>
    <text evidence="11">Magnesium. Can also use manganese.</text>
</comment>
<feature type="binding site" evidence="11">
    <location>
        <position position="289"/>
    </location>
    <ligand>
        <name>Mg(2+)</name>
        <dbReference type="ChEBI" id="CHEBI:18420"/>
    </ligand>
</feature>
<dbReference type="InterPro" id="IPR003374">
    <property type="entry name" value="ApbE-like_sf"/>
</dbReference>
<evidence type="ECO:0000313" key="14">
    <source>
        <dbReference type="Proteomes" id="UP000005396"/>
    </source>
</evidence>
<evidence type="ECO:0000256" key="10">
    <source>
        <dbReference type="PIRNR" id="PIRNR006268"/>
    </source>
</evidence>
<dbReference type="AlphaFoldDB" id="A8RJA5"/>
<dbReference type="GO" id="GO:0005886">
    <property type="term" value="C:plasma membrane"/>
    <property type="evidence" value="ECO:0007669"/>
    <property type="project" value="UniProtKB-SubCell"/>
</dbReference>
<comment type="caution">
    <text evidence="13">The sequence shown here is derived from an EMBL/GenBank/DDBJ whole genome shotgun (WGS) entry which is preliminary data.</text>
</comment>
<dbReference type="InterPro" id="IPR024932">
    <property type="entry name" value="ApbE"/>
</dbReference>
<name>A8RJA5_ENTBW</name>
<dbReference type="Pfam" id="PF02424">
    <property type="entry name" value="ApbE"/>
    <property type="match status" value="1"/>
</dbReference>
<evidence type="ECO:0000256" key="11">
    <source>
        <dbReference type="PIRSR" id="PIRSR006268-2"/>
    </source>
</evidence>
<comment type="similarity">
    <text evidence="10 12">Belongs to the ApbE family.</text>
</comment>
<keyword evidence="12" id="KW-0997">Cell inner membrane</keyword>
<dbReference type="EMBL" id="ABCC02000011">
    <property type="protein sequence ID" value="EDP18789.1"/>
    <property type="molecule type" value="Genomic_DNA"/>
</dbReference>
<dbReference type="EC" id="2.7.1.180" evidence="1 10"/>
<reference evidence="13 14" key="2">
    <citation type="submission" date="2007-09" db="EMBL/GenBank/DDBJ databases">
        <title>Draft genome sequence of Clostridium bolteae (ATCC BAA-613).</title>
        <authorList>
            <person name="Sudarsanam P."/>
            <person name="Ley R."/>
            <person name="Guruge J."/>
            <person name="Turnbaugh P.J."/>
            <person name="Mahowald M."/>
            <person name="Liep D."/>
            <person name="Gordon J."/>
        </authorList>
    </citation>
    <scope>NUCLEOTIDE SEQUENCE [LARGE SCALE GENOMIC DNA]</scope>
    <source>
        <strain evidence="14">ATCC BAA-613 / DSM 15670 / CCUG 46953 / JCM 12243 / WAL 16351</strain>
    </source>
</reference>
<evidence type="ECO:0000256" key="1">
    <source>
        <dbReference type="ARBA" id="ARBA00011955"/>
    </source>
</evidence>
<keyword evidence="12" id="KW-0449">Lipoprotein</keyword>
<evidence type="ECO:0000256" key="5">
    <source>
        <dbReference type="ARBA" id="ARBA00022723"/>
    </source>
</evidence>
<dbReference type="PANTHER" id="PTHR30040">
    <property type="entry name" value="THIAMINE BIOSYNTHESIS LIPOPROTEIN APBE"/>
    <property type="match status" value="1"/>
</dbReference>
<evidence type="ECO:0000256" key="8">
    <source>
        <dbReference type="ARBA" id="ARBA00031306"/>
    </source>
</evidence>
<sequence>MKNTGLKTIITAGLIIMCTAWLAGCSKKVADPVTRSSFLLNTFVTVTLYDSEDQTILDGCMTLCSDYEKLLSRTLEGSEIYKLNHRRPGERTITVSEKTAQVLSEGLEYCRMSRGAFDITIEPLSSLWDFTGKTPHVPPEEEIEADLKKVGYENVLLDGRQVTFLNDETTIDLGAIAKGFIADQMKAYLEENGVKSAVINLGGNVLCVGKRPDGAPFKIGLQRPYATHTETVAALKIDDMSVVSSGVYERHFVENGVNYHHILDPATGYPYENGLTQVSIISPRSVDGDGLSTTCFALGLEEGTRLIESMDQIYGIFLTEDGELHYTRGAEDFLDR</sequence>
<evidence type="ECO:0000256" key="2">
    <source>
        <dbReference type="ARBA" id="ARBA00016337"/>
    </source>
</evidence>
<protein>
    <recommendedName>
        <fullName evidence="2 10">FAD:protein FMN transferase</fullName>
        <ecNumber evidence="1 10">2.7.1.180</ecNumber>
    </recommendedName>
    <alternativeName>
        <fullName evidence="8 10">Flavin transferase</fullName>
    </alternativeName>
</protein>
<organism evidence="13 14">
    <name type="scientific">Enterocloster bolteae (strain ATCC BAA-613 / DSM 15670 / CCUG 46953 / JCM 12243 / WAL 16351)</name>
    <name type="common">Clostridium bolteae</name>
    <dbReference type="NCBI Taxonomy" id="411902"/>
    <lineage>
        <taxon>Bacteria</taxon>
        <taxon>Bacillati</taxon>
        <taxon>Bacillota</taxon>
        <taxon>Clostridia</taxon>
        <taxon>Lachnospirales</taxon>
        <taxon>Lachnospiraceae</taxon>
        <taxon>Enterocloster</taxon>
    </lineage>
</organism>
<keyword evidence="12" id="KW-0472">Membrane</keyword>
<dbReference type="PANTHER" id="PTHR30040:SF2">
    <property type="entry name" value="FAD:PROTEIN FMN TRANSFERASE"/>
    <property type="match status" value="1"/>
</dbReference>
<dbReference type="PROSITE" id="PS51257">
    <property type="entry name" value="PROKAR_LIPOPROTEIN"/>
    <property type="match status" value="1"/>
</dbReference>
<evidence type="ECO:0000256" key="6">
    <source>
        <dbReference type="ARBA" id="ARBA00022827"/>
    </source>
</evidence>
<feature type="binding site" evidence="11">
    <location>
        <position position="175"/>
    </location>
    <ligand>
        <name>Mg(2+)</name>
        <dbReference type="ChEBI" id="CHEBI:18420"/>
    </ligand>
</feature>
<evidence type="ECO:0000256" key="12">
    <source>
        <dbReference type="RuleBase" id="RU363002"/>
    </source>
</evidence>
<gene>
    <name evidence="13" type="ORF">CLOBOL_01151</name>
</gene>
<keyword evidence="4 10" id="KW-0808">Transferase</keyword>
<evidence type="ECO:0000313" key="13">
    <source>
        <dbReference type="EMBL" id="EDP18789.1"/>
    </source>
</evidence>
<dbReference type="eggNOG" id="COG1477">
    <property type="taxonomic scope" value="Bacteria"/>
</dbReference>
<keyword evidence="6 10" id="KW-0274">FAD</keyword>
<accession>A8RJA5</accession>
<dbReference type="GO" id="GO:0046872">
    <property type="term" value="F:metal ion binding"/>
    <property type="evidence" value="ECO:0007669"/>
    <property type="project" value="UniProtKB-UniRule"/>
</dbReference>
<dbReference type="PIRSF" id="PIRSF006268">
    <property type="entry name" value="ApbE"/>
    <property type="match status" value="1"/>
</dbReference>
<dbReference type="Gene3D" id="3.10.520.10">
    <property type="entry name" value="ApbE-like domains"/>
    <property type="match status" value="1"/>
</dbReference>
<dbReference type="GO" id="GO:0016740">
    <property type="term" value="F:transferase activity"/>
    <property type="evidence" value="ECO:0007669"/>
    <property type="project" value="UniProtKB-UniRule"/>
</dbReference>
<reference evidence="13 14" key="1">
    <citation type="submission" date="2007-08" db="EMBL/GenBank/DDBJ databases">
        <authorList>
            <person name="Fulton L."/>
            <person name="Clifton S."/>
            <person name="Fulton B."/>
            <person name="Xu J."/>
            <person name="Minx P."/>
            <person name="Pepin K.H."/>
            <person name="Johnson M."/>
            <person name="Thiruvilangam P."/>
            <person name="Bhonagiri V."/>
            <person name="Nash W.E."/>
            <person name="Mardis E.R."/>
            <person name="Wilson R.K."/>
        </authorList>
    </citation>
    <scope>NUCLEOTIDE SEQUENCE [LARGE SCALE GENOMIC DNA]</scope>
    <source>
        <strain evidence="14">ATCC BAA-613 / DSM 15670 / CCUG 46953 / JCM 12243 / WAL 16351</strain>
    </source>
</reference>
<keyword evidence="12" id="KW-1003">Cell membrane</keyword>
<dbReference type="Proteomes" id="UP000005396">
    <property type="component" value="Unassembled WGS sequence"/>
</dbReference>
<keyword evidence="3 10" id="KW-0285">Flavoprotein</keyword>
<proteinExistence type="inferred from homology"/>
<feature type="binding site" evidence="11">
    <location>
        <position position="293"/>
    </location>
    <ligand>
        <name>Mg(2+)</name>
        <dbReference type="ChEBI" id="CHEBI:18420"/>
    </ligand>
</feature>
<keyword evidence="7 10" id="KW-0460">Magnesium</keyword>
<evidence type="ECO:0000256" key="7">
    <source>
        <dbReference type="ARBA" id="ARBA00022842"/>
    </source>
</evidence>
<evidence type="ECO:0000256" key="3">
    <source>
        <dbReference type="ARBA" id="ARBA00022630"/>
    </source>
</evidence>
<dbReference type="HOGENOM" id="CLU_044403_1_0_9"/>
<comment type="function">
    <text evidence="12">Flavin transferase that catalyzes the transfer of the FMN moiety of FAD and its covalent binding to the hydroxyl group of a threonine residue in a target flavoprotein.</text>
</comment>
<dbReference type="SUPFAM" id="SSF143631">
    <property type="entry name" value="ApbE-like"/>
    <property type="match status" value="1"/>
</dbReference>
<comment type="subcellular location">
    <subcellularLocation>
        <location evidence="12">Cell inner membrane</location>
        <topology evidence="12">Lipid-anchor</topology>
        <orientation evidence="12">Periplasmic side</orientation>
    </subcellularLocation>
</comment>
<dbReference type="PaxDb" id="411902-CLOBOL_01151"/>